<keyword evidence="2 11" id="KW-0328">Glycosyltransferase</keyword>
<dbReference type="InterPro" id="IPR036249">
    <property type="entry name" value="Thioredoxin-like_sf"/>
</dbReference>
<feature type="non-terminal residue" evidence="13">
    <location>
        <position position="1"/>
    </location>
</feature>
<accession>A0A815SPV3</accession>
<dbReference type="Proteomes" id="UP000663864">
    <property type="component" value="Unassembled WGS sequence"/>
</dbReference>
<dbReference type="GO" id="GO:0106274">
    <property type="term" value="F:NAD+-protein-arginine ADP-ribosyltransferase activity"/>
    <property type="evidence" value="ECO:0007669"/>
    <property type="project" value="UniProtKB-EC"/>
</dbReference>
<keyword evidence="4" id="KW-0548">Nucleotidyltransferase</keyword>
<keyword evidence="3 11" id="KW-0808">Transferase</keyword>
<evidence type="ECO:0000256" key="4">
    <source>
        <dbReference type="ARBA" id="ARBA00022695"/>
    </source>
</evidence>
<evidence type="ECO:0000256" key="8">
    <source>
        <dbReference type="ARBA" id="ARBA00047388"/>
    </source>
</evidence>
<dbReference type="PANTHER" id="PTHR13871:SF96">
    <property type="entry name" value="THIOREDOXIN DOMAIN-CONTAINING PROTEIN"/>
    <property type="match status" value="1"/>
</dbReference>
<evidence type="ECO:0000256" key="2">
    <source>
        <dbReference type="ARBA" id="ARBA00022676"/>
    </source>
</evidence>
<keyword evidence="7 11" id="KW-0520">NAD</keyword>
<sequence>MPTSEDAAEMFKSWLENNQKLREKTPIMVRAIESDFEELVSRLSDDQKDRESHLVDKNTLFRTLIATHDSKSFMELNADFLWFHLLIYVLVNMESRGVIERQEFYDYWKPILAGSEKASELDDFHRSYDESQAIWWYTKEAFIYMKLNDALRAQDVSKLLKYRFYIADLCSQLTKLYKKNGHVSLKSEYQLYRGQLMSTTELKQLANAGYVSFKSFLSASTARAVANQFISTSYTQATSGGTTGTDLEKIRFVISIERSLQDAKPFASIKDISIGGSNEKEILFMIGAIFKIEHPFKKDDDGITVVKLQLKTDNDPELTNLSEYLQKHISIYKKKYLTFEKISLHSLGHIMVDTGKWDSAQECFKNVYLKRNEHYTIEHILNHVPLELLTNRSDEGGGRISMSDAIKEKTVIGLYFASLQNPLRPNFTQKLIEIYKQMLPNTPFDIIFVSCDEEQSYFDKNYKQMPWKSLPFNEEPAQKLKANLISYYNIAFIPSLFILKSDGTILTKDGCKVIEQLKLKAIEIWCSGENNVDCIQTPQENINFIWYNVWCDECGEQLIGE</sequence>
<keyword evidence="11" id="KW-0521">NADP</keyword>
<evidence type="ECO:0000313" key="14">
    <source>
        <dbReference type="Proteomes" id="UP000663864"/>
    </source>
</evidence>
<keyword evidence="5" id="KW-0677">Repeat</keyword>
<dbReference type="PROSITE" id="PS51996">
    <property type="entry name" value="TR_MART"/>
    <property type="match status" value="1"/>
</dbReference>
<evidence type="ECO:0000256" key="6">
    <source>
        <dbReference type="ARBA" id="ARBA00023002"/>
    </source>
</evidence>
<dbReference type="EC" id="2.4.2.31" evidence="11"/>
<reference evidence="13" key="1">
    <citation type="submission" date="2021-02" db="EMBL/GenBank/DDBJ databases">
        <authorList>
            <person name="Nowell W R."/>
        </authorList>
    </citation>
    <scope>NUCLEOTIDE SEQUENCE</scope>
</reference>
<dbReference type="AlphaFoldDB" id="A0A815SPV3"/>
<dbReference type="InterPro" id="IPR052259">
    <property type="entry name" value="Nucleoredoxin-like"/>
</dbReference>
<evidence type="ECO:0000259" key="12">
    <source>
        <dbReference type="Pfam" id="PF13905"/>
    </source>
</evidence>
<dbReference type="Pfam" id="PF13905">
    <property type="entry name" value="Thioredoxin_8"/>
    <property type="match status" value="1"/>
</dbReference>
<evidence type="ECO:0000256" key="10">
    <source>
        <dbReference type="ARBA" id="ARBA00047804"/>
    </source>
</evidence>
<dbReference type="GO" id="GO:0016779">
    <property type="term" value="F:nucleotidyltransferase activity"/>
    <property type="evidence" value="ECO:0007669"/>
    <property type="project" value="UniProtKB-KW"/>
</dbReference>
<dbReference type="Gene3D" id="3.90.176.10">
    <property type="entry name" value="Toxin ADP-ribosyltransferase, Chain A, domain 1"/>
    <property type="match status" value="1"/>
</dbReference>
<evidence type="ECO:0000256" key="3">
    <source>
        <dbReference type="ARBA" id="ARBA00022679"/>
    </source>
</evidence>
<dbReference type="GO" id="GO:0047134">
    <property type="term" value="F:protein-disulfide reductase [NAD(P)H] activity"/>
    <property type="evidence" value="ECO:0007669"/>
    <property type="project" value="UniProtKB-EC"/>
</dbReference>
<evidence type="ECO:0000256" key="11">
    <source>
        <dbReference type="RuleBase" id="RU361228"/>
    </source>
</evidence>
<evidence type="ECO:0000256" key="1">
    <source>
        <dbReference type="ARBA" id="ARBA00009558"/>
    </source>
</evidence>
<dbReference type="PANTHER" id="PTHR13871">
    <property type="entry name" value="THIOREDOXIN"/>
    <property type="match status" value="1"/>
</dbReference>
<dbReference type="SUPFAM" id="SSF52833">
    <property type="entry name" value="Thioredoxin-like"/>
    <property type="match status" value="1"/>
</dbReference>
<feature type="domain" description="Thioredoxin-like fold" evidence="12">
    <location>
        <begin position="410"/>
        <end position="505"/>
    </location>
</feature>
<comment type="catalytic activity">
    <reaction evidence="9 11">
        <text>L-arginyl-[protein] + NAD(+) = N(omega)-(ADP-D-ribosyl)-L-arginyl-[protein] + nicotinamide + H(+)</text>
        <dbReference type="Rhea" id="RHEA:19149"/>
        <dbReference type="Rhea" id="RHEA-COMP:10532"/>
        <dbReference type="Rhea" id="RHEA-COMP:15087"/>
        <dbReference type="ChEBI" id="CHEBI:15378"/>
        <dbReference type="ChEBI" id="CHEBI:17154"/>
        <dbReference type="ChEBI" id="CHEBI:29965"/>
        <dbReference type="ChEBI" id="CHEBI:57540"/>
        <dbReference type="ChEBI" id="CHEBI:142554"/>
        <dbReference type="EC" id="2.4.2.31"/>
    </reaction>
</comment>
<evidence type="ECO:0000313" key="13">
    <source>
        <dbReference type="EMBL" id="CAF1493654.1"/>
    </source>
</evidence>
<name>A0A815SPV3_9BILA</name>
<protein>
    <recommendedName>
        <fullName evidence="11">NAD(P)(+)--arginine ADP-ribosyltransferase</fullName>
        <ecNumber evidence="11">2.4.2.31</ecNumber>
    </recommendedName>
    <alternativeName>
        <fullName evidence="11">Mono(ADP-ribosyl)transferase</fullName>
    </alternativeName>
</protein>
<dbReference type="InterPro" id="IPR012336">
    <property type="entry name" value="Thioredoxin-like_fold"/>
</dbReference>
<dbReference type="InterPro" id="IPR000768">
    <property type="entry name" value="ART"/>
</dbReference>
<proteinExistence type="inferred from homology"/>
<dbReference type="Gene3D" id="3.40.30.10">
    <property type="entry name" value="Glutaredoxin"/>
    <property type="match status" value="1"/>
</dbReference>
<evidence type="ECO:0000256" key="7">
    <source>
        <dbReference type="ARBA" id="ARBA00023027"/>
    </source>
</evidence>
<comment type="caution">
    <text evidence="13">The sequence shown here is derived from an EMBL/GenBank/DDBJ whole genome shotgun (WGS) entry which is preliminary data.</text>
</comment>
<dbReference type="SUPFAM" id="SSF56399">
    <property type="entry name" value="ADP-ribosylation"/>
    <property type="match status" value="1"/>
</dbReference>
<comment type="similarity">
    <text evidence="1 11">Belongs to the Arg-specific ADP-ribosyltransferase family.</text>
</comment>
<evidence type="ECO:0000256" key="9">
    <source>
        <dbReference type="ARBA" id="ARBA00047597"/>
    </source>
</evidence>
<organism evidence="13 14">
    <name type="scientific">Rotaria sordida</name>
    <dbReference type="NCBI Taxonomy" id="392033"/>
    <lineage>
        <taxon>Eukaryota</taxon>
        <taxon>Metazoa</taxon>
        <taxon>Spiralia</taxon>
        <taxon>Gnathifera</taxon>
        <taxon>Rotifera</taxon>
        <taxon>Eurotatoria</taxon>
        <taxon>Bdelloidea</taxon>
        <taxon>Philodinida</taxon>
        <taxon>Philodinidae</taxon>
        <taxon>Rotaria</taxon>
    </lineage>
</organism>
<comment type="catalytic activity">
    <reaction evidence="10">
        <text>[protein]-dithiol + NADP(+) = [protein]-disulfide + NADPH + H(+)</text>
        <dbReference type="Rhea" id="RHEA:18753"/>
        <dbReference type="Rhea" id="RHEA-COMP:10593"/>
        <dbReference type="Rhea" id="RHEA-COMP:10594"/>
        <dbReference type="ChEBI" id="CHEBI:15378"/>
        <dbReference type="ChEBI" id="CHEBI:29950"/>
        <dbReference type="ChEBI" id="CHEBI:50058"/>
        <dbReference type="ChEBI" id="CHEBI:57783"/>
        <dbReference type="ChEBI" id="CHEBI:58349"/>
        <dbReference type="EC" id="1.8.1.8"/>
    </reaction>
</comment>
<dbReference type="EMBL" id="CAJNOT010006650">
    <property type="protein sequence ID" value="CAF1493654.1"/>
    <property type="molecule type" value="Genomic_DNA"/>
</dbReference>
<evidence type="ECO:0000256" key="5">
    <source>
        <dbReference type="ARBA" id="ARBA00022737"/>
    </source>
</evidence>
<dbReference type="Pfam" id="PF01129">
    <property type="entry name" value="ART"/>
    <property type="match status" value="1"/>
</dbReference>
<keyword evidence="6" id="KW-0560">Oxidoreductase</keyword>
<gene>
    <name evidence="13" type="ORF">ZHD862_LOCUS37129</name>
</gene>
<comment type="catalytic activity">
    <reaction evidence="8">
        <text>[protein]-dithiol + NAD(+) = [protein]-disulfide + NADH + H(+)</text>
        <dbReference type="Rhea" id="RHEA:18749"/>
        <dbReference type="Rhea" id="RHEA-COMP:10593"/>
        <dbReference type="Rhea" id="RHEA-COMP:10594"/>
        <dbReference type="ChEBI" id="CHEBI:15378"/>
        <dbReference type="ChEBI" id="CHEBI:29950"/>
        <dbReference type="ChEBI" id="CHEBI:50058"/>
        <dbReference type="ChEBI" id="CHEBI:57540"/>
        <dbReference type="ChEBI" id="CHEBI:57945"/>
        <dbReference type="EC" id="1.8.1.8"/>
    </reaction>
</comment>